<sequence>MEMILSVPTEKIEPRYPVEELPTHFNKKVDLPFVPHIGVEFILSSGYIKEVEGIVTKLEYWLESDELYVTIDVNKDNFEPCYFWETGWKDVG</sequence>
<evidence type="ECO:0000313" key="2">
    <source>
        <dbReference type="Proteomes" id="UP000176700"/>
    </source>
</evidence>
<dbReference type="EMBL" id="MHNI01000012">
    <property type="protein sequence ID" value="OGZ42860.1"/>
    <property type="molecule type" value="Genomic_DNA"/>
</dbReference>
<proteinExistence type="predicted"/>
<accession>A0A1G2FZ26</accession>
<protein>
    <submittedName>
        <fullName evidence="1">Uncharacterized protein</fullName>
    </submittedName>
</protein>
<comment type="caution">
    <text evidence="1">The sequence shown here is derived from an EMBL/GenBank/DDBJ whole genome shotgun (WGS) entry which is preliminary data.</text>
</comment>
<evidence type="ECO:0000313" key="1">
    <source>
        <dbReference type="EMBL" id="OGZ42860.1"/>
    </source>
</evidence>
<reference evidence="1 2" key="1">
    <citation type="journal article" date="2016" name="Nat. Commun.">
        <title>Thousands of microbial genomes shed light on interconnected biogeochemical processes in an aquifer system.</title>
        <authorList>
            <person name="Anantharaman K."/>
            <person name="Brown C.T."/>
            <person name="Hug L.A."/>
            <person name="Sharon I."/>
            <person name="Castelle C.J."/>
            <person name="Probst A.J."/>
            <person name="Thomas B.C."/>
            <person name="Singh A."/>
            <person name="Wilkins M.J."/>
            <person name="Karaoz U."/>
            <person name="Brodie E.L."/>
            <person name="Williams K.H."/>
            <person name="Hubbard S.S."/>
            <person name="Banfield J.F."/>
        </authorList>
    </citation>
    <scope>NUCLEOTIDE SEQUENCE [LARGE SCALE GENOMIC DNA]</scope>
</reference>
<organism evidence="1 2">
    <name type="scientific">Candidatus Ryanbacteria bacterium RIFCSPHIGHO2_01_45_13</name>
    <dbReference type="NCBI Taxonomy" id="1802112"/>
    <lineage>
        <taxon>Bacteria</taxon>
        <taxon>Candidatus Ryaniibacteriota</taxon>
    </lineage>
</organism>
<dbReference type="AlphaFoldDB" id="A0A1G2FZ26"/>
<dbReference type="Proteomes" id="UP000176700">
    <property type="component" value="Unassembled WGS sequence"/>
</dbReference>
<name>A0A1G2FZ26_9BACT</name>
<gene>
    <name evidence="1" type="ORF">A2W41_01920</name>
</gene>